<evidence type="ECO:0000259" key="2">
    <source>
        <dbReference type="Pfam" id="PF03972"/>
    </source>
</evidence>
<feature type="domain" description="MmgE/PrpD C-terminal" evidence="3">
    <location>
        <begin position="288"/>
        <end position="452"/>
    </location>
</feature>
<dbReference type="Gene3D" id="3.30.1330.120">
    <property type="entry name" value="2-methylcitrate dehydratase PrpD"/>
    <property type="match status" value="1"/>
</dbReference>
<gene>
    <name evidence="4" type="ORF">SAMN04488135_104425</name>
</gene>
<dbReference type="RefSeq" id="WP_073103065.1">
    <property type="nucleotide sequence ID" value="NZ_FQXE01000004.1"/>
</dbReference>
<comment type="similarity">
    <text evidence="1">Belongs to the PrpD family.</text>
</comment>
<name>A0A1M5VKX6_9BURK</name>
<dbReference type="OrthoDB" id="8680281at2"/>
<sequence length="476" mass="50846">MGQIKNLNEYTEVKNLTAEVASFVVDTAVSDLPQSVIDAGKKSILDGIGLGIAGSIAKSGQIVNSYLKGLNAAGEATVIGTSLKVPARFAAFANGIAIHADDYDDTQLASGKDRVYGLLTHPTAPALPAALATAEVLGKSGAETMLAYHLGVEIECKIAEAIDPRHYQHGFHATATCGTFAAAAAAAKLRGLGNEEILRALAIAGSQSAGLRENFGTMTKPFHAGRSSESGIVAVDFATAGWTATDKILEASRGFFRAAGGGFDAGSIVGKLGAPWTFADPGVSIKPHPSGSLTHPGMTKLLELIIEHDIKPEEIVRVDAGTNQNMPNALIHHRPANELQAKFSMEFCLAMLLLDRRAGLREFTDEATQRDDVKQMIEKINFHVHPEAESAGYDKMTTILDIHLTNGRHIQGRADFGKGSPANPMSYDEVADKFRECCDYANWPKDKAEKIVALVQDIENIKNIRELTLLYTAAAR</sequence>
<dbReference type="Gene3D" id="1.10.4100.10">
    <property type="entry name" value="2-methylcitrate dehydratase PrpD"/>
    <property type="match status" value="1"/>
</dbReference>
<dbReference type="PANTHER" id="PTHR16943:SF8">
    <property type="entry name" value="2-METHYLCITRATE DEHYDRATASE"/>
    <property type="match status" value="1"/>
</dbReference>
<accession>A0A1M5VKX6</accession>
<protein>
    <submittedName>
        <fullName evidence="4">2-methylcitrate dehydratase PrpD</fullName>
    </submittedName>
</protein>
<proteinExistence type="inferred from homology"/>
<keyword evidence="5" id="KW-1185">Reference proteome</keyword>
<dbReference type="InterPro" id="IPR042188">
    <property type="entry name" value="MmgE/PrpD_sf_2"/>
</dbReference>
<dbReference type="Proteomes" id="UP000184226">
    <property type="component" value="Unassembled WGS sequence"/>
</dbReference>
<dbReference type="Pfam" id="PF19305">
    <property type="entry name" value="MmgE_PrpD_C"/>
    <property type="match status" value="1"/>
</dbReference>
<reference evidence="4 5" key="1">
    <citation type="submission" date="2016-11" db="EMBL/GenBank/DDBJ databases">
        <authorList>
            <person name="Jaros S."/>
            <person name="Januszkiewicz K."/>
            <person name="Wedrychowicz H."/>
        </authorList>
    </citation>
    <scope>NUCLEOTIDE SEQUENCE [LARGE SCALE GENOMIC DNA]</scope>
    <source>
        <strain evidence="4 5">CGMCC 1.10190</strain>
    </source>
</reference>
<dbReference type="GO" id="GO:0016829">
    <property type="term" value="F:lyase activity"/>
    <property type="evidence" value="ECO:0007669"/>
    <property type="project" value="InterPro"/>
</dbReference>
<evidence type="ECO:0000256" key="1">
    <source>
        <dbReference type="ARBA" id="ARBA00006174"/>
    </source>
</evidence>
<dbReference type="PANTHER" id="PTHR16943">
    <property type="entry name" value="2-METHYLCITRATE DEHYDRATASE-RELATED"/>
    <property type="match status" value="1"/>
</dbReference>
<dbReference type="STRING" id="658167.SAMN04488135_104425"/>
<dbReference type="InterPro" id="IPR042183">
    <property type="entry name" value="MmgE/PrpD_sf_1"/>
</dbReference>
<evidence type="ECO:0000313" key="5">
    <source>
        <dbReference type="Proteomes" id="UP000184226"/>
    </source>
</evidence>
<feature type="domain" description="MmgE/PrpD N-terminal" evidence="2">
    <location>
        <begin position="19"/>
        <end position="264"/>
    </location>
</feature>
<dbReference type="InterPro" id="IPR005656">
    <property type="entry name" value="MmgE_PrpD"/>
</dbReference>
<dbReference type="SUPFAM" id="SSF103378">
    <property type="entry name" value="2-methylcitrate dehydratase PrpD"/>
    <property type="match status" value="1"/>
</dbReference>
<dbReference type="EMBL" id="FQXE01000004">
    <property type="protein sequence ID" value="SHH75877.1"/>
    <property type="molecule type" value="Genomic_DNA"/>
</dbReference>
<dbReference type="InterPro" id="IPR045336">
    <property type="entry name" value="MmgE_PrpD_N"/>
</dbReference>
<organism evidence="4 5">
    <name type="scientific">Pollutimonas bauzanensis</name>
    <dbReference type="NCBI Taxonomy" id="658167"/>
    <lineage>
        <taxon>Bacteria</taxon>
        <taxon>Pseudomonadati</taxon>
        <taxon>Pseudomonadota</taxon>
        <taxon>Betaproteobacteria</taxon>
        <taxon>Burkholderiales</taxon>
        <taxon>Alcaligenaceae</taxon>
        <taxon>Pollutimonas</taxon>
    </lineage>
</organism>
<evidence type="ECO:0000259" key="3">
    <source>
        <dbReference type="Pfam" id="PF19305"/>
    </source>
</evidence>
<dbReference type="AlphaFoldDB" id="A0A1M5VKX6"/>
<dbReference type="InterPro" id="IPR045337">
    <property type="entry name" value="MmgE_PrpD_C"/>
</dbReference>
<dbReference type="Pfam" id="PF03972">
    <property type="entry name" value="MmgE_PrpD_N"/>
    <property type="match status" value="1"/>
</dbReference>
<evidence type="ECO:0000313" key="4">
    <source>
        <dbReference type="EMBL" id="SHH75877.1"/>
    </source>
</evidence>
<dbReference type="InterPro" id="IPR036148">
    <property type="entry name" value="MmgE/PrpD_sf"/>
</dbReference>